<dbReference type="Proteomes" id="UP000230842">
    <property type="component" value="Unassembled WGS sequence"/>
</dbReference>
<dbReference type="SMART" id="SM00421">
    <property type="entry name" value="HTH_LUXR"/>
    <property type="match status" value="1"/>
</dbReference>
<evidence type="ECO:0000313" key="3">
    <source>
        <dbReference type="Proteomes" id="UP000230842"/>
    </source>
</evidence>
<dbReference type="Gene3D" id="1.10.10.10">
    <property type="entry name" value="Winged helix-like DNA-binding domain superfamily/Winged helix DNA-binding domain"/>
    <property type="match status" value="1"/>
</dbReference>
<organism evidence="2 3">
    <name type="scientific">Mumia flava</name>
    <dbReference type="NCBI Taxonomy" id="1348852"/>
    <lineage>
        <taxon>Bacteria</taxon>
        <taxon>Bacillati</taxon>
        <taxon>Actinomycetota</taxon>
        <taxon>Actinomycetes</taxon>
        <taxon>Propionibacteriales</taxon>
        <taxon>Nocardioidaceae</taxon>
        <taxon>Mumia</taxon>
    </lineage>
</organism>
<dbReference type="InterPro" id="IPR036388">
    <property type="entry name" value="WH-like_DNA-bd_sf"/>
</dbReference>
<dbReference type="GO" id="GO:0006355">
    <property type="term" value="P:regulation of DNA-templated transcription"/>
    <property type="evidence" value="ECO:0007669"/>
    <property type="project" value="InterPro"/>
</dbReference>
<keyword evidence="3" id="KW-1185">Reference proteome</keyword>
<protein>
    <submittedName>
        <fullName evidence="2">Putative ATPase</fullName>
    </submittedName>
</protein>
<dbReference type="PROSITE" id="PS50043">
    <property type="entry name" value="HTH_LUXR_2"/>
    <property type="match status" value="1"/>
</dbReference>
<dbReference type="PROSITE" id="PS00622">
    <property type="entry name" value="HTH_LUXR_1"/>
    <property type="match status" value="1"/>
</dbReference>
<sequence length="897" mass="95248">MIRARLAVVAAAGPPHYASTFVGREGEIEDMRAALGSGVLVTLLGPGGVGKTRLAAMLATATATEGVDPCWVELGPARSFNDVVDAVGAAVGAPTSRSDPLASVVAAMTGPATLLVLDECEHVAAHLGRLVHALRAGDAPRFLATSRVRLGIEGERPIRLLGLRPDEAVALFTDRVGALSEVTVAPGPVRQMCDRIDRLPLALELAAGWATTLSVEEIAARVREPLDLLADTPGPSFHLEGLESSIRRSHDLLESEHQVVFRRLSVFRAGFTAEQAQSVCCGSSVEAARVVPALRRLVDASLLSSDTTGPVARYHLLHTIHAVAAQRLAEAGEEDEVRRRHVTVMLDLLESAAPLREKDKDLWRSVVAAEYSNLSWAIEQGLAGPAPVAARTIAAHLGWWWHLESHRRDGLRLARAAIEAGAGERTPLHARVLLSAALAADTADPLHAPGWAAEAAQAARVAGDGESDRLARTLEAVYVMWRDLDEATLRATALQAEATARGDRLVQHASAVLLGVVAYLRDDYRRSTALLPDPCAALVATGDRGIASTGLAYLALARARSGDLITAEADARRACSVAEPLRDLHRRGVAAASLAEVLALQGRLDEATAVMRPVQDVLDRLPDPVLVPGWERTAARVSLWSGNIDDCLQWCEREAAWWGRLSGLGDDVSPETRVIQSQALRVVGRFEDARVLVDGVLEETAQGRFPRARAAACAERGHLLVAEDDDAAFEAFHESLAVADQIGAVLGCVTAVESLARLLPGRGSADLAVVLVAATAAARDTIGFRVDAGPPPDVEPDPALVARGKGLGLAAVELARRMRGTRTHRPSSGWGSLTPTEETVVALAVQGLTNPEIGTRLFISRGTVKTHLAHVYAKLGVSNRTALAAYVESTRGREESQ</sequence>
<dbReference type="PANTHER" id="PTHR47691">
    <property type="entry name" value="REGULATOR-RELATED"/>
    <property type="match status" value="1"/>
</dbReference>
<evidence type="ECO:0000313" key="2">
    <source>
        <dbReference type="EMBL" id="PJJ56110.1"/>
    </source>
</evidence>
<dbReference type="GO" id="GO:0003677">
    <property type="term" value="F:DNA binding"/>
    <property type="evidence" value="ECO:0007669"/>
    <property type="project" value="InterPro"/>
</dbReference>
<dbReference type="EMBL" id="PGEZ01000001">
    <property type="protein sequence ID" value="PJJ56110.1"/>
    <property type="molecule type" value="Genomic_DNA"/>
</dbReference>
<evidence type="ECO:0000259" key="1">
    <source>
        <dbReference type="PROSITE" id="PS50043"/>
    </source>
</evidence>
<dbReference type="SUPFAM" id="SSF46894">
    <property type="entry name" value="C-terminal effector domain of the bipartite response regulators"/>
    <property type="match status" value="1"/>
</dbReference>
<proteinExistence type="predicted"/>
<gene>
    <name evidence="2" type="ORF">CLV56_0314</name>
</gene>
<dbReference type="PRINTS" id="PR00038">
    <property type="entry name" value="HTHLUXR"/>
</dbReference>
<reference evidence="2 3" key="1">
    <citation type="submission" date="2017-11" db="EMBL/GenBank/DDBJ databases">
        <title>Genomic Encyclopedia of Archaeal and Bacterial Type Strains, Phase II (KMG-II): From Individual Species to Whole Genera.</title>
        <authorList>
            <person name="Goeker M."/>
        </authorList>
    </citation>
    <scope>NUCLEOTIDE SEQUENCE [LARGE SCALE GENOMIC DNA]</scope>
    <source>
        <strain evidence="2 3">DSM 27763</strain>
    </source>
</reference>
<dbReference type="Gene3D" id="1.25.40.10">
    <property type="entry name" value="Tetratricopeptide repeat domain"/>
    <property type="match status" value="1"/>
</dbReference>
<comment type="caution">
    <text evidence="2">The sequence shown here is derived from an EMBL/GenBank/DDBJ whole genome shotgun (WGS) entry which is preliminary data.</text>
</comment>
<accession>A0A0B2AY29</accession>
<dbReference type="AlphaFoldDB" id="A0A0B2AY29"/>
<dbReference type="Pfam" id="PF00196">
    <property type="entry name" value="GerE"/>
    <property type="match status" value="1"/>
</dbReference>
<dbReference type="InterPro" id="IPR027417">
    <property type="entry name" value="P-loop_NTPase"/>
</dbReference>
<dbReference type="CDD" id="cd06170">
    <property type="entry name" value="LuxR_C_like"/>
    <property type="match status" value="1"/>
</dbReference>
<dbReference type="Gene3D" id="3.40.50.300">
    <property type="entry name" value="P-loop containing nucleotide triphosphate hydrolases"/>
    <property type="match status" value="1"/>
</dbReference>
<dbReference type="SUPFAM" id="SSF52540">
    <property type="entry name" value="P-loop containing nucleoside triphosphate hydrolases"/>
    <property type="match status" value="1"/>
</dbReference>
<dbReference type="PANTHER" id="PTHR47691:SF3">
    <property type="entry name" value="HTH-TYPE TRANSCRIPTIONAL REGULATOR RV0890C-RELATED"/>
    <property type="match status" value="1"/>
</dbReference>
<dbReference type="InterPro" id="IPR011990">
    <property type="entry name" value="TPR-like_helical_dom_sf"/>
</dbReference>
<feature type="domain" description="HTH luxR-type" evidence="1">
    <location>
        <begin position="826"/>
        <end position="891"/>
    </location>
</feature>
<dbReference type="InterPro" id="IPR016032">
    <property type="entry name" value="Sig_transdc_resp-reg_C-effctor"/>
</dbReference>
<dbReference type="InterPro" id="IPR000792">
    <property type="entry name" value="Tscrpt_reg_LuxR_C"/>
</dbReference>
<name>A0A0B2AY29_9ACTN</name>